<reference evidence="2 3" key="1">
    <citation type="submission" date="2019-04" db="EMBL/GenBank/DDBJ databases">
        <title>Trinickia sp. 7GSK02, isolated from subtropical forest soil.</title>
        <authorList>
            <person name="Gao Z.-H."/>
            <person name="Qiu L.-H."/>
        </authorList>
    </citation>
    <scope>NUCLEOTIDE SEQUENCE [LARGE SCALE GENOMIC DNA]</scope>
    <source>
        <strain evidence="2 3">7GSK02</strain>
    </source>
</reference>
<proteinExistence type="predicted"/>
<evidence type="ECO:0000313" key="2">
    <source>
        <dbReference type="EMBL" id="TKC92470.1"/>
    </source>
</evidence>
<name>A0A4V5PL73_9BURK</name>
<evidence type="ECO:0000313" key="3">
    <source>
        <dbReference type="Proteomes" id="UP000305539"/>
    </source>
</evidence>
<dbReference type="EMBL" id="SWJE01000001">
    <property type="protein sequence ID" value="TKC92470.1"/>
    <property type="molecule type" value="Genomic_DNA"/>
</dbReference>
<keyword evidence="1" id="KW-0812">Transmembrane</keyword>
<dbReference type="Proteomes" id="UP000305539">
    <property type="component" value="Unassembled WGS sequence"/>
</dbReference>
<protein>
    <submittedName>
        <fullName evidence="2">Superinfection immunity protein</fullName>
    </submittedName>
</protein>
<keyword evidence="3" id="KW-1185">Reference proteome</keyword>
<evidence type="ECO:0000256" key="1">
    <source>
        <dbReference type="SAM" id="Phobius"/>
    </source>
</evidence>
<dbReference type="OrthoDB" id="9099722at2"/>
<dbReference type="Pfam" id="PF14373">
    <property type="entry name" value="Imm_superinfect"/>
    <property type="match status" value="1"/>
</dbReference>
<accession>A0A4V5PL73</accession>
<comment type="caution">
    <text evidence="2">The sequence shown here is derived from an EMBL/GenBank/DDBJ whole genome shotgun (WGS) entry which is preliminary data.</text>
</comment>
<feature type="transmembrane region" description="Helical" evidence="1">
    <location>
        <begin position="34"/>
        <end position="59"/>
    </location>
</feature>
<dbReference type="RefSeq" id="WP_136892252.1">
    <property type="nucleotide sequence ID" value="NZ_SWJE01000001.1"/>
</dbReference>
<gene>
    <name evidence="2" type="ORF">FAZ69_01990</name>
</gene>
<keyword evidence="1" id="KW-1133">Transmembrane helix</keyword>
<keyword evidence="1" id="KW-0472">Membrane</keyword>
<sequence length="103" mass="11379">MQGGIVIQTAEVIGALAAYFLPAIVADRRKRLDVLLIALFNACLGWTVVGWLIALYWAFQPNPPADVADEVKSKRRLLSLSTFSKGLAERVQARAAKRDRARN</sequence>
<feature type="transmembrane region" description="Helical" evidence="1">
    <location>
        <begin position="6"/>
        <end position="25"/>
    </location>
</feature>
<dbReference type="AlphaFoldDB" id="A0A4V5PL73"/>
<organism evidence="2 3">
    <name type="scientific">Trinickia terrae</name>
    <dbReference type="NCBI Taxonomy" id="2571161"/>
    <lineage>
        <taxon>Bacteria</taxon>
        <taxon>Pseudomonadati</taxon>
        <taxon>Pseudomonadota</taxon>
        <taxon>Betaproteobacteria</taxon>
        <taxon>Burkholderiales</taxon>
        <taxon>Burkholderiaceae</taxon>
        <taxon>Trinickia</taxon>
    </lineage>
</organism>
<dbReference type="InterPro" id="IPR016410">
    <property type="entry name" value="Phage_imm"/>
</dbReference>